<keyword evidence="2" id="KW-1185">Reference proteome</keyword>
<gene>
    <name evidence="1" type="ORF">TorRG33x02_268660</name>
</gene>
<dbReference type="EMBL" id="JXTC01000314">
    <property type="protein sequence ID" value="PON66173.1"/>
    <property type="molecule type" value="Genomic_DNA"/>
</dbReference>
<proteinExistence type="predicted"/>
<name>A0A2P5CYQ7_TREOI</name>
<protein>
    <submittedName>
        <fullName evidence="1">Uncharacterized protein</fullName>
    </submittedName>
</protein>
<accession>A0A2P5CYQ7</accession>
<evidence type="ECO:0000313" key="2">
    <source>
        <dbReference type="Proteomes" id="UP000237000"/>
    </source>
</evidence>
<reference evidence="2" key="1">
    <citation type="submission" date="2016-06" db="EMBL/GenBank/DDBJ databases">
        <title>Parallel loss of symbiosis genes in relatives of nitrogen-fixing non-legume Parasponia.</title>
        <authorList>
            <person name="Van Velzen R."/>
            <person name="Holmer R."/>
            <person name="Bu F."/>
            <person name="Rutten L."/>
            <person name="Van Zeijl A."/>
            <person name="Liu W."/>
            <person name="Santuari L."/>
            <person name="Cao Q."/>
            <person name="Sharma T."/>
            <person name="Shen D."/>
            <person name="Roswanjaya Y."/>
            <person name="Wardhani T."/>
            <person name="Kalhor M.S."/>
            <person name="Jansen J."/>
            <person name="Van den Hoogen J."/>
            <person name="Gungor B."/>
            <person name="Hartog M."/>
            <person name="Hontelez J."/>
            <person name="Verver J."/>
            <person name="Yang W.-C."/>
            <person name="Schijlen E."/>
            <person name="Repin R."/>
            <person name="Schilthuizen M."/>
            <person name="Schranz E."/>
            <person name="Heidstra R."/>
            <person name="Miyata K."/>
            <person name="Fedorova E."/>
            <person name="Kohlen W."/>
            <person name="Bisseling T."/>
            <person name="Smit S."/>
            <person name="Geurts R."/>
        </authorList>
    </citation>
    <scope>NUCLEOTIDE SEQUENCE [LARGE SCALE GENOMIC DNA]</scope>
    <source>
        <strain evidence="2">cv. RG33-2</strain>
    </source>
</reference>
<dbReference type="InParanoid" id="A0A2P5CYQ7"/>
<dbReference type="AlphaFoldDB" id="A0A2P5CYQ7"/>
<dbReference type="Proteomes" id="UP000237000">
    <property type="component" value="Unassembled WGS sequence"/>
</dbReference>
<dbReference type="OrthoDB" id="10541713at2759"/>
<evidence type="ECO:0000313" key="1">
    <source>
        <dbReference type="EMBL" id="PON66173.1"/>
    </source>
</evidence>
<sequence>MACITCCHICTSMLPGSTQPSLASPAAPARAPAYTACSCRISTNTAAATTLSRLTVSLTLSLSSSMAASPIPEKYHNFPIMRTSLRLNKRTLVNLFMVC</sequence>
<comment type="caution">
    <text evidence="1">The sequence shown here is derived from an EMBL/GenBank/DDBJ whole genome shotgun (WGS) entry which is preliminary data.</text>
</comment>
<organism evidence="1 2">
    <name type="scientific">Trema orientale</name>
    <name type="common">Charcoal tree</name>
    <name type="synonym">Celtis orientalis</name>
    <dbReference type="NCBI Taxonomy" id="63057"/>
    <lineage>
        <taxon>Eukaryota</taxon>
        <taxon>Viridiplantae</taxon>
        <taxon>Streptophyta</taxon>
        <taxon>Embryophyta</taxon>
        <taxon>Tracheophyta</taxon>
        <taxon>Spermatophyta</taxon>
        <taxon>Magnoliopsida</taxon>
        <taxon>eudicotyledons</taxon>
        <taxon>Gunneridae</taxon>
        <taxon>Pentapetalae</taxon>
        <taxon>rosids</taxon>
        <taxon>fabids</taxon>
        <taxon>Rosales</taxon>
        <taxon>Cannabaceae</taxon>
        <taxon>Trema</taxon>
    </lineage>
</organism>